<dbReference type="Gene3D" id="3.40.50.300">
    <property type="entry name" value="P-loop containing nucleotide triphosphate hydrolases"/>
    <property type="match status" value="1"/>
</dbReference>
<evidence type="ECO:0000259" key="2">
    <source>
        <dbReference type="Pfam" id="PF01926"/>
    </source>
</evidence>
<organism evidence="3 4">
    <name type="scientific">Porphyridium purpureum</name>
    <name type="common">Red alga</name>
    <name type="synonym">Porphyridium cruentum</name>
    <dbReference type="NCBI Taxonomy" id="35688"/>
    <lineage>
        <taxon>Eukaryota</taxon>
        <taxon>Rhodophyta</taxon>
        <taxon>Bangiophyceae</taxon>
        <taxon>Porphyridiales</taxon>
        <taxon>Porphyridiaceae</taxon>
        <taxon>Porphyridium</taxon>
    </lineage>
</organism>
<gene>
    <name evidence="3" type="ORF">FVE85_1717</name>
</gene>
<reference evidence="4" key="1">
    <citation type="journal article" date="2019" name="Nat. Commun.">
        <title>Expansion of phycobilisome linker gene families in mesophilic red algae.</title>
        <authorList>
            <person name="Lee J."/>
            <person name="Kim D."/>
            <person name="Bhattacharya D."/>
            <person name="Yoon H.S."/>
        </authorList>
    </citation>
    <scope>NUCLEOTIDE SEQUENCE [LARGE SCALE GENOMIC DNA]</scope>
    <source>
        <strain evidence="4">CCMP 1328</strain>
    </source>
</reference>
<name>A0A5J4YXG2_PORPP</name>
<evidence type="ECO:0000313" key="3">
    <source>
        <dbReference type="EMBL" id="KAA8495562.1"/>
    </source>
</evidence>
<dbReference type="InterPro" id="IPR027417">
    <property type="entry name" value="P-loop_NTPase"/>
</dbReference>
<dbReference type="EMBL" id="VRMN01000003">
    <property type="protein sequence ID" value="KAA8495562.1"/>
    <property type="molecule type" value="Genomic_DNA"/>
</dbReference>
<comment type="caution">
    <text evidence="3">The sequence shown here is derived from an EMBL/GenBank/DDBJ whole genome shotgun (WGS) entry which is preliminary data.</text>
</comment>
<dbReference type="AlphaFoldDB" id="A0A5J4YXG2"/>
<sequence>MVQIVPVIVGNGFPQGLSAYDLGRGFKLNIQSGEEAFKRRAFKVDDGRTVFKTAKHASVFCEIMDSDDKVKKHMEIAGHLSVSYGPLISGAGSGTYLSQSVHTSRRSTLRYRSRVCHSLAQIKQGDKGMLEPVSDLASMLASNEFGRDDIADRYGTKFVDQIFFGCQLDVQFSVTSSEDTDLSDIMAKLKGAIGVRPLSVEFSADFARRNEESSYQLSLEISATASGVNFVCPATPNLDEVVKLIEEFNADSKALQECADQDLEDLTRTDRMTVVGFSLANIANYLTQLSRAEASLLDEKMQTVGECLAVASLWKARLESAKMERWTVHGCSARERELVLRPYENQVDAEIARLEKKSTECWEYRKLPLAELEMCYDYEGFTLRNDDGTVKPWMAGRLLDPNEQARVIVAAAETPEKLWLEVQVANHVLNADVLVTQYQNDPMAPSYDPTKGELFLPEHVRRQVEDYKMREAVPSFVNKTMLLLGGQGSGKTSLHKKLTGDIGLTSYATQTCTKKMVSARTQGPAKDLNVVDTPGLGQSIAFDEAMEIRKALITGDVTQIVLVAPLPVSCRAEDFIAGIQGNSLDSILNCNTFKKDKGGIHVTMLKRGSSNEPLKRTQVFLVLTHRDAYVSKIKTRSQLDGKRPFFEYQQFVDQVRSRLPFVGPVAIVGPDVSVKWLYDSIVALAGYAKDWNTNYKIPLVECLREFPIHIPKPQNADLADILFDARSEIAARAALAREELSAAVNRKAYDHGNKKISGNYVDMVGPTIDIIFKFSDDSSEECAMEATAKLVGAPLDELWLDASNEDEMNARIAVLNYVKQVLAAELSAVLGGVAMQYPVDGSYDVFKACPYCNTIFLKPRGCSRLDICGTVRKRDEGHDVPRDTPYGYEYTEDRSDPFRLVRRLKILKGKRDDFGGRDLSGIRRVFRVVHKGVQESLVQDLGDTDSKSGAHQVSSPGESGCGREIDWATARVVPHAELVRKGLVPAKDIKELEVCKIASSMSIPDFMTSLGSEFELYSREFEDNGLKTIRDLLTQGQDLKFIVEMIVQQSSDPPASELNAMQVGHVRAIVLSLQNAAAW</sequence>
<dbReference type="Proteomes" id="UP000324585">
    <property type="component" value="Unassembled WGS sequence"/>
</dbReference>
<dbReference type="GO" id="GO:0005525">
    <property type="term" value="F:GTP binding"/>
    <property type="evidence" value="ECO:0007669"/>
    <property type="project" value="InterPro"/>
</dbReference>
<feature type="compositionally biased region" description="Polar residues" evidence="1">
    <location>
        <begin position="947"/>
        <end position="957"/>
    </location>
</feature>
<dbReference type="PANTHER" id="PTHR47825:SF1">
    <property type="entry name" value="G DOMAIN-CONTAINING PROTEIN-RELATED"/>
    <property type="match status" value="1"/>
</dbReference>
<dbReference type="SUPFAM" id="SSF52540">
    <property type="entry name" value="P-loop containing nucleoside triphosphate hydrolases"/>
    <property type="match status" value="1"/>
</dbReference>
<keyword evidence="4" id="KW-1185">Reference proteome</keyword>
<dbReference type="PANTHER" id="PTHR47825">
    <property type="entry name" value="AAA_23 DOMAIN-CONTAINING PROTEIN"/>
    <property type="match status" value="1"/>
</dbReference>
<dbReference type="Pfam" id="PF01926">
    <property type="entry name" value="MMR_HSR1"/>
    <property type="match status" value="1"/>
</dbReference>
<evidence type="ECO:0000313" key="4">
    <source>
        <dbReference type="Proteomes" id="UP000324585"/>
    </source>
</evidence>
<evidence type="ECO:0000256" key="1">
    <source>
        <dbReference type="SAM" id="MobiDB-lite"/>
    </source>
</evidence>
<protein>
    <recommendedName>
        <fullName evidence="2">G domain-containing protein</fullName>
    </recommendedName>
</protein>
<dbReference type="InterPro" id="IPR006073">
    <property type="entry name" value="GTP-bd"/>
</dbReference>
<proteinExistence type="predicted"/>
<dbReference type="OrthoDB" id="10650523at2759"/>
<dbReference type="CDD" id="cd00882">
    <property type="entry name" value="Ras_like_GTPase"/>
    <property type="match status" value="1"/>
</dbReference>
<feature type="domain" description="G" evidence="2">
    <location>
        <begin position="481"/>
        <end position="562"/>
    </location>
</feature>
<feature type="region of interest" description="Disordered" evidence="1">
    <location>
        <begin position="941"/>
        <end position="961"/>
    </location>
</feature>
<accession>A0A5J4YXG2</accession>